<dbReference type="InterPro" id="IPR000620">
    <property type="entry name" value="EamA_dom"/>
</dbReference>
<evidence type="ECO:0000256" key="6">
    <source>
        <dbReference type="ARBA" id="ARBA00022989"/>
    </source>
</evidence>
<comment type="subcellular location">
    <subcellularLocation>
        <location evidence="1">Cell membrane</location>
        <topology evidence="1">Multi-pass membrane protein</topology>
    </subcellularLocation>
</comment>
<evidence type="ECO:0000256" key="5">
    <source>
        <dbReference type="ARBA" id="ARBA00022692"/>
    </source>
</evidence>
<accession>A0ABV7X8Y5</accession>
<dbReference type="EMBL" id="JBHRXV010000001">
    <property type="protein sequence ID" value="MFC3711119.1"/>
    <property type="molecule type" value="Genomic_DNA"/>
</dbReference>
<dbReference type="PANTHER" id="PTHR22911:SF137">
    <property type="entry name" value="SOLUTE CARRIER FAMILY 35 MEMBER G2-RELATED"/>
    <property type="match status" value="1"/>
</dbReference>
<feature type="transmembrane region" description="Helical" evidence="8">
    <location>
        <begin position="132"/>
        <end position="149"/>
    </location>
</feature>
<feature type="transmembrane region" description="Helical" evidence="8">
    <location>
        <begin position="242"/>
        <end position="265"/>
    </location>
</feature>
<dbReference type="RefSeq" id="WP_380855412.1">
    <property type="nucleotide sequence ID" value="NZ_JBHRXV010000001.1"/>
</dbReference>
<dbReference type="Proteomes" id="UP001595615">
    <property type="component" value="Unassembled WGS sequence"/>
</dbReference>
<keyword evidence="4" id="KW-1003">Cell membrane</keyword>
<feature type="transmembrane region" description="Helical" evidence="8">
    <location>
        <begin position="183"/>
        <end position="205"/>
    </location>
</feature>
<evidence type="ECO:0000256" key="7">
    <source>
        <dbReference type="ARBA" id="ARBA00023136"/>
    </source>
</evidence>
<evidence type="ECO:0000259" key="9">
    <source>
        <dbReference type="Pfam" id="PF00892"/>
    </source>
</evidence>
<protein>
    <submittedName>
        <fullName evidence="10">EamA family transporter RarD</fullName>
    </submittedName>
</protein>
<evidence type="ECO:0000256" key="1">
    <source>
        <dbReference type="ARBA" id="ARBA00004651"/>
    </source>
</evidence>
<feature type="transmembrane region" description="Helical" evidence="8">
    <location>
        <begin position="73"/>
        <end position="96"/>
    </location>
</feature>
<feature type="transmembrane region" description="Helical" evidence="8">
    <location>
        <begin position="108"/>
        <end position="125"/>
    </location>
</feature>
<keyword evidence="11" id="KW-1185">Reference proteome</keyword>
<feature type="domain" description="EamA" evidence="9">
    <location>
        <begin position="12"/>
        <end position="147"/>
    </location>
</feature>
<comment type="similarity">
    <text evidence="2">Belongs to the EamA transporter family.</text>
</comment>
<gene>
    <name evidence="10" type="primary">rarD</name>
    <name evidence="10" type="ORF">ACFOMD_00960</name>
</gene>
<evidence type="ECO:0000256" key="4">
    <source>
        <dbReference type="ARBA" id="ARBA00022475"/>
    </source>
</evidence>
<feature type="transmembrane region" description="Helical" evidence="8">
    <location>
        <begin position="12"/>
        <end position="31"/>
    </location>
</feature>
<proteinExistence type="inferred from homology"/>
<dbReference type="SUPFAM" id="SSF103481">
    <property type="entry name" value="Multidrug resistance efflux transporter EmrE"/>
    <property type="match status" value="2"/>
</dbReference>
<feature type="transmembrane region" description="Helical" evidence="8">
    <location>
        <begin position="43"/>
        <end position="61"/>
    </location>
</feature>
<evidence type="ECO:0000256" key="8">
    <source>
        <dbReference type="SAM" id="Phobius"/>
    </source>
</evidence>
<dbReference type="InterPro" id="IPR004626">
    <property type="entry name" value="RarD"/>
</dbReference>
<evidence type="ECO:0000256" key="3">
    <source>
        <dbReference type="ARBA" id="ARBA00022448"/>
    </source>
</evidence>
<name>A0ABV7X8Y5_9SPHN</name>
<keyword evidence="7 8" id="KW-0472">Membrane</keyword>
<comment type="caution">
    <text evidence="10">The sequence shown here is derived from an EMBL/GenBank/DDBJ whole genome shotgun (WGS) entry which is preliminary data.</text>
</comment>
<feature type="transmembrane region" description="Helical" evidence="8">
    <location>
        <begin position="271"/>
        <end position="291"/>
    </location>
</feature>
<feature type="transmembrane region" description="Helical" evidence="8">
    <location>
        <begin position="155"/>
        <end position="171"/>
    </location>
</feature>
<feature type="transmembrane region" description="Helical" evidence="8">
    <location>
        <begin position="217"/>
        <end position="235"/>
    </location>
</feature>
<evidence type="ECO:0000313" key="10">
    <source>
        <dbReference type="EMBL" id="MFC3711119.1"/>
    </source>
</evidence>
<evidence type="ECO:0000313" key="11">
    <source>
        <dbReference type="Proteomes" id="UP001595615"/>
    </source>
</evidence>
<sequence>MDEATARDRASSGLLLGLGAYLIWGFLPAFLKLLGHVSALEILAHRIIWSVVLLAGTVLILKRQAAVVAVLKSPRLVGLLAITALLVGVNWLIYIWAVNSAHVLEASLGYFINPLLNVALGMAVLREKLDRAQVAAVALAAVGVIYLGAAQGDLPWISLGLAFTFSLYGLLRKMAPVDPVTGLLVETLLMAPPALLWIGYVQAGGHGSFGVTLSTDLLLVAAGGLTMIPLLLFAAAAKRLRYATLGLLQFLAPSLQFALAVFAYHEPVTRAHAVAFAFIWTGLLIFAADAIRAERSRRLASL</sequence>
<organism evidence="10 11">
    <name type="scientific">Sphingoaurantiacus capsulatus</name>
    <dbReference type="NCBI Taxonomy" id="1771310"/>
    <lineage>
        <taxon>Bacteria</taxon>
        <taxon>Pseudomonadati</taxon>
        <taxon>Pseudomonadota</taxon>
        <taxon>Alphaproteobacteria</taxon>
        <taxon>Sphingomonadales</taxon>
        <taxon>Sphingosinicellaceae</taxon>
        <taxon>Sphingoaurantiacus</taxon>
    </lineage>
</organism>
<evidence type="ECO:0000256" key="2">
    <source>
        <dbReference type="ARBA" id="ARBA00007362"/>
    </source>
</evidence>
<dbReference type="Pfam" id="PF00892">
    <property type="entry name" value="EamA"/>
    <property type="match status" value="1"/>
</dbReference>
<dbReference type="InterPro" id="IPR037185">
    <property type="entry name" value="EmrE-like"/>
</dbReference>
<dbReference type="PANTHER" id="PTHR22911">
    <property type="entry name" value="ACYL-MALONYL CONDENSING ENZYME-RELATED"/>
    <property type="match status" value="1"/>
</dbReference>
<dbReference type="NCBIfam" id="TIGR00688">
    <property type="entry name" value="rarD"/>
    <property type="match status" value="1"/>
</dbReference>
<keyword evidence="3" id="KW-0813">Transport</keyword>
<keyword evidence="5 8" id="KW-0812">Transmembrane</keyword>
<reference evidence="11" key="1">
    <citation type="journal article" date="2019" name="Int. J. Syst. Evol. Microbiol.">
        <title>The Global Catalogue of Microorganisms (GCM) 10K type strain sequencing project: providing services to taxonomists for standard genome sequencing and annotation.</title>
        <authorList>
            <consortium name="The Broad Institute Genomics Platform"/>
            <consortium name="The Broad Institute Genome Sequencing Center for Infectious Disease"/>
            <person name="Wu L."/>
            <person name="Ma J."/>
        </authorList>
    </citation>
    <scope>NUCLEOTIDE SEQUENCE [LARGE SCALE GENOMIC DNA]</scope>
    <source>
        <strain evidence="11">KCTC 42644</strain>
    </source>
</reference>
<keyword evidence="6 8" id="KW-1133">Transmembrane helix</keyword>